<dbReference type="GO" id="GO:0005975">
    <property type="term" value="P:carbohydrate metabolic process"/>
    <property type="evidence" value="ECO:0007669"/>
    <property type="project" value="InterPro"/>
</dbReference>
<reference evidence="3 4" key="1">
    <citation type="submission" date="2019-04" db="EMBL/GenBank/DDBJ databases">
        <title>Step-wise assembly of the neonatal virome modulated by breast feeding.</title>
        <authorList>
            <person name="Liang G."/>
            <person name="Bushman F."/>
        </authorList>
    </citation>
    <scope>NUCLEOTIDE SEQUENCE [LARGE SCALE GENOMIC DNA]</scope>
    <source>
        <strain evidence="3 4">E3404</strain>
    </source>
</reference>
<protein>
    <submittedName>
        <fullName evidence="3">Ribulose-phosphate 3-epimerase</fullName>
        <ecNumber evidence="3">5.1.3.1</ecNumber>
    </submittedName>
</protein>
<dbReference type="SUPFAM" id="SSF51366">
    <property type="entry name" value="Ribulose-phoshate binding barrel"/>
    <property type="match status" value="1"/>
</dbReference>
<dbReference type="InterPro" id="IPR011060">
    <property type="entry name" value="RibuloseP-bd_barrel"/>
</dbReference>
<dbReference type="InterPro" id="IPR013785">
    <property type="entry name" value="Aldolase_TIM"/>
</dbReference>
<dbReference type="Gene3D" id="3.20.20.70">
    <property type="entry name" value="Aldolase class I"/>
    <property type="match status" value="1"/>
</dbReference>
<gene>
    <name evidence="3" type="ORF">GTI89_17745</name>
</gene>
<sequence length="78" mass="8644">MKLAPSILSADFANLERDIRLVEELGADYIHVDVMDGQFVPNITLGPNIVSAIRPVTKLPLDVHLMIVQPENYINAFA</sequence>
<evidence type="ECO:0000313" key="4">
    <source>
        <dbReference type="Proteomes" id="UP000439965"/>
    </source>
</evidence>
<dbReference type="PANTHER" id="PTHR11749">
    <property type="entry name" value="RIBULOSE-5-PHOSPHATE-3-EPIMERASE"/>
    <property type="match status" value="1"/>
</dbReference>
<name>A0A6I4XJQ0_ENTGA</name>
<organism evidence="3 4">
    <name type="scientific">Enterococcus gallinarum</name>
    <dbReference type="NCBI Taxonomy" id="1353"/>
    <lineage>
        <taxon>Bacteria</taxon>
        <taxon>Bacillati</taxon>
        <taxon>Bacillota</taxon>
        <taxon>Bacilli</taxon>
        <taxon>Lactobacillales</taxon>
        <taxon>Enterococcaceae</taxon>
        <taxon>Enterococcus</taxon>
    </lineage>
</organism>
<dbReference type="InterPro" id="IPR000056">
    <property type="entry name" value="Ribul_P_3_epim-like"/>
</dbReference>
<dbReference type="AlphaFoldDB" id="A0A6I4XJQ0"/>
<dbReference type="EMBL" id="WVTI01000304">
    <property type="protein sequence ID" value="MXS27887.1"/>
    <property type="molecule type" value="Genomic_DNA"/>
</dbReference>
<dbReference type="Proteomes" id="UP000439965">
    <property type="component" value="Unassembled WGS sequence"/>
</dbReference>
<feature type="non-terminal residue" evidence="3">
    <location>
        <position position="78"/>
    </location>
</feature>
<evidence type="ECO:0000313" key="3">
    <source>
        <dbReference type="EMBL" id="MXS27887.1"/>
    </source>
</evidence>
<proteinExistence type="predicted"/>
<dbReference type="RefSeq" id="WP_419866858.1">
    <property type="nucleotide sequence ID" value="NZ_WVTI01000304.1"/>
</dbReference>
<dbReference type="PROSITE" id="PS01085">
    <property type="entry name" value="RIBUL_P_3_EPIMER_1"/>
    <property type="match status" value="1"/>
</dbReference>
<comment type="caution">
    <text evidence="3">The sequence shown here is derived from an EMBL/GenBank/DDBJ whole genome shotgun (WGS) entry which is preliminary data.</text>
</comment>
<dbReference type="GO" id="GO:0046872">
    <property type="term" value="F:metal ion binding"/>
    <property type="evidence" value="ECO:0007669"/>
    <property type="project" value="UniProtKB-KW"/>
</dbReference>
<evidence type="ECO:0000256" key="1">
    <source>
        <dbReference type="ARBA" id="ARBA00022723"/>
    </source>
</evidence>
<evidence type="ECO:0000256" key="2">
    <source>
        <dbReference type="ARBA" id="ARBA00023235"/>
    </source>
</evidence>
<dbReference type="Pfam" id="PF00834">
    <property type="entry name" value="Ribul_P_3_epim"/>
    <property type="match status" value="1"/>
</dbReference>
<accession>A0A6I4XJQ0</accession>
<keyword evidence="2 3" id="KW-0413">Isomerase</keyword>
<dbReference type="EC" id="5.1.3.1" evidence="3"/>
<dbReference type="GO" id="GO:0004750">
    <property type="term" value="F:D-ribulose-phosphate 3-epimerase activity"/>
    <property type="evidence" value="ECO:0007669"/>
    <property type="project" value="UniProtKB-EC"/>
</dbReference>
<keyword evidence="1" id="KW-0479">Metal-binding</keyword>